<comment type="caution">
    <text evidence="2">The sequence shown here is derived from an EMBL/GenBank/DDBJ whole genome shotgun (WGS) entry which is preliminary data.</text>
</comment>
<dbReference type="Proteomes" id="UP001190700">
    <property type="component" value="Unassembled WGS sequence"/>
</dbReference>
<keyword evidence="1" id="KW-0812">Transmembrane</keyword>
<sequence>MFAASIASPKLRLNVAKVVKIHVCQTDRKPPTTTLSYRALRERRQLGAALSPQKLCTLRRCSQIVTSASSSDDSALHPTRDNTSEIKNQMKRYKDAAARISANLREMGMAGMVAYGLLNTLYYVIAFSIGWTQFADVRRGVGIGEAVKQFLQVMAMVWAGSQVTKLPRLACAAFMAPIVDKGAILVAERFNLQSKQSAFLATIAICLLVASVVFGGVVLTCV</sequence>
<dbReference type="EMBL" id="LGRX02011737">
    <property type="protein sequence ID" value="KAK3268565.1"/>
    <property type="molecule type" value="Genomic_DNA"/>
</dbReference>
<feature type="transmembrane region" description="Helical" evidence="1">
    <location>
        <begin position="109"/>
        <end position="131"/>
    </location>
</feature>
<evidence type="ECO:0000256" key="1">
    <source>
        <dbReference type="SAM" id="Phobius"/>
    </source>
</evidence>
<protein>
    <submittedName>
        <fullName evidence="2">Uncharacterized protein</fullName>
    </submittedName>
</protein>
<accession>A0AAE0L1S9</accession>
<dbReference type="PANTHER" id="PTHR34370">
    <property type="entry name" value="OS04G0600100 PROTEIN"/>
    <property type="match status" value="1"/>
</dbReference>
<gene>
    <name evidence="2" type="ORF">CYMTET_22939</name>
</gene>
<dbReference type="PANTHER" id="PTHR34370:SF2">
    <property type="entry name" value="GAG-POL POLYPROTEIN_RETROTRANSPOSON"/>
    <property type="match status" value="1"/>
</dbReference>
<feature type="transmembrane region" description="Helical" evidence="1">
    <location>
        <begin position="198"/>
        <end position="219"/>
    </location>
</feature>
<reference evidence="2 3" key="1">
    <citation type="journal article" date="2015" name="Genome Biol. Evol.">
        <title>Comparative Genomics of a Bacterivorous Green Alga Reveals Evolutionary Causalities and Consequences of Phago-Mixotrophic Mode of Nutrition.</title>
        <authorList>
            <person name="Burns J.A."/>
            <person name="Paasch A."/>
            <person name="Narechania A."/>
            <person name="Kim E."/>
        </authorList>
    </citation>
    <scope>NUCLEOTIDE SEQUENCE [LARGE SCALE GENOMIC DNA]</scope>
    <source>
        <strain evidence="2 3">PLY_AMNH</strain>
    </source>
</reference>
<organism evidence="2 3">
    <name type="scientific">Cymbomonas tetramitiformis</name>
    <dbReference type="NCBI Taxonomy" id="36881"/>
    <lineage>
        <taxon>Eukaryota</taxon>
        <taxon>Viridiplantae</taxon>
        <taxon>Chlorophyta</taxon>
        <taxon>Pyramimonadophyceae</taxon>
        <taxon>Pyramimonadales</taxon>
        <taxon>Pyramimonadaceae</taxon>
        <taxon>Cymbomonas</taxon>
    </lineage>
</organism>
<keyword evidence="3" id="KW-1185">Reference proteome</keyword>
<evidence type="ECO:0000313" key="2">
    <source>
        <dbReference type="EMBL" id="KAK3268565.1"/>
    </source>
</evidence>
<name>A0AAE0L1S9_9CHLO</name>
<keyword evidence="1" id="KW-0472">Membrane</keyword>
<keyword evidence="1" id="KW-1133">Transmembrane helix</keyword>
<evidence type="ECO:0000313" key="3">
    <source>
        <dbReference type="Proteomes" id="UP001190700"/>
    </source>
</evidence>
<dbReference type="AlphaFoldDB" id="A0AAE0L1S9"/>
<proteinExistence type="predicted"/>